<organism evidence="1 2">
    <name type="scientific">Trifolium medium</name>
    <dbReference type="NCBI Taxonomy" id="97028"/>
    <lineage>
        <taxon>Eukaryota</taxon>
        <taxon>Viridiplantae</taxon>
        <taxon>Streptophyta</taxon>
        <taxon>Embryophyta</taxon>
        <taxon>Tracheophyta</taxon>
        <taxon>Spermatophyta</taxon>
        <taxon>Magnoliopsida</taxon>
        <taxon>eudicotyledons</taxon>
        <taxon>Gunneridae</taxon>
        <taxon>Pentapetalae</taxon>
        <taxon>rosids</taxon>
        <taxon>fabids</taxon>
        <taxon>Fabales</taxon>
        <taxon>Fabaceae</taxon>
        <taxon>Papilionoideae</taxon>
        <taxon>50 kb inversion clade</taxon>
        <taxon>NPAAA clade</taxon>
        <taxon>Hologalegina</taxon>
        <taxon>IRL clade</taxon>
        <taxon>Trifolieae</taxon>
        <taxon>Trifolium</taxon>
    </lineage>
</organism>
<comment type="caution">
    <text evidence="1">The sequence shown here is derived from an EMBL/GenBank/DDBJ whole genome shotgun (WGS) entry which is preliminary data.</text>
</comment>
<dbReference type="Proteomes" id="UP000265520">
    <property type="component" value="Unassembled WGS sequence"/>
</dbReference>
<proteinExistence type="predicted"/>
<dbReference type="EMBL" id="LXQA010000021">
    <property type="protein sequence ID" value="MCH79296.1"/>
    <property type="molecule type" value="Genomic_DNA"/>
</dbReference>
<name>A0A392LWF8_9FABA</name>
<dbReference type="AlphaFoldDB" id="A0A392LWF8"/>
<evidence type="ECO:0000313" key="1">
    <source>
        <dbReference type="EMBL" id="MCH79296.1"/>
    </source>
</evidence>
<sequence>MAKTTLCLGGGSPFQLMRLVSTVKLTLDQASWWCTVGVEGIYMVKEGYAFLVSNVPHSALVLTNYLPAASDSGCLLCSSHAQTEDHLLATCSVAVTV</sequence>
<keyword evidence="2" id="KW-1185">Reference proteome</keyword>
<accession>A0A392LWF8</accession>
<protein>
    <submittedName>
        <fullName evidence="1">Uncharacterized protein</fullName>
    </submittedName>
</protein>
<gene>
    <name evidence="1" type="ORF">A2U01_0000042</name>
</gene>
<reference evidence="1 2" key="1">
    <citation type="journal article" date="2018" name="Front. Plant Sci.">
        <title>Red Clover (Trifolium pratense) and Zigzag Clover (T. medium) - A Picture of Genomic Similarities and Differences.</title>
        <authorList>
            <person name="Dluhosova J."/>
            <person name="Istvanek J."/>
            <person name="Nedelnik J."/>
            <person name="Repkova J."/>
        </authorList>
    </citation>
    <scope>NUCLEOTIDE SEQUENCE [LARGE SCALE GENOMIC DNA]</scope>
    <source>
        <strain evidence="2">cv. 10/8</strain>
        <tissue evidence="1">Leaf</tissue>
    </source>
</reference>
<evidence type="ECO:0000313" key="2">
    <source>
        <dbReference type="Proteomes" id="UP000265520"/>
    </source>
</evidence>